<dbReference type="InterPro" id="IPR013207">
    <property type="entry name" value="LGFP"/>
</dbReference>
<feature type="chain" id="PRO_5045877346" evidence="2">
    <location>
        <begin position="33"/>
        <end position="706"/>
    </location>
</feature>
<dbReference type="SUPFAM" id="SSF110221">
    <property type="entry name" value="AbfB domain"/>
    <property type="match status" value="1"/>
</dbReference>
<reference evidence="4 5" key="1">
    <citation type="submission" date="2021-12" db="EMBL/GenBank/DDBJ databases">
        <title>Genome sequence of Kibdelosporangium philippinense ATCC 49844.</title>
        <authorList>
            <person name="Fedorov E.A."/>
            <person name="Omeragic M."/>
            <person name="Shalygina K.F."/>
            <person name="Maclea K.S."/>
        </authorList>
    </citation>
    <scope>NUCLEOTIDE SEQUENCE [LARGE SCALE GENOMIC DNA]</scope>
    <source>
        <strain evidence="4 5">ATCC 49844</strain>
    </source>
</reference>
<dbReference type="Pfam" id="PF08310">
    <property type="entry name" value="LGFP"/>
    <property type="match status" value="3"/>
</dbReference>
<dbReference type="Proteomes" id="UP001521150">
    <property type="component" value="Unassembled WGS sequence"/>
</dbReference>
<dbReference type="InterPro" id="IPR007934">
    <property type="entry name" value="AbfB_ABD"/>
</dbReference>
<evidence type="ECO:0000313" key="5">
    <source>
        <dbReference type="Proteomes" id="UP001521150"/>
    </source>
</evidence>
<name>A0ABS8ZLK8_9PSEU</name>
<evidence type="ECO:0000259" key="3">
    <source>
        <dbReference type="Pfam" id="PF05270"/>
    </source>
</evidence>
<dbReference type="InterPro" id="IPR036195">
    <property type="entry name" value="AbfB_ABD_sf"/>
</dbReference>
<feature type="domain" description="Alpha-L-arabinofuranosidase B arabinose-binding" evidence="3">
    <location>
        <begin position="395"/>
        <end position="538"/>
    </location>
</feature>
<organism evidence="4 5">
    <name type="scientific">Kibdelosporangium philippinense</name>
    <dbReference type="NCBI Taxonomy" id="211113"/>
    <lineage>
        <taxon>Bacteria</taxon>
        <taxon>Bacillati</taxon>
        <taxon>Actinomycetota</taxon>
        <taxon>Actinomycetes</taxon>
        <taxon>Pseudonocardiales</taxon>
        <taxon>Pseudonocardiaceae</taxon>
        <taxon>Kibdelosporangium</taxon>
    </lineage>
</organism>
<dbReference type="RefSeq" id="WP_233730151.1">
    <property type="nucleotide sequence ID" value="NZ_JAJVCN010000003.1"/>
</dbReference>
<keyword evidence="2" id="KW-0732">Signal</keyword>
<dbReference type="CDD" id="cd23399">
    <property type="entry name" value="beta-trefoil_ABD_ABFB"/>
    <property type="match status" value="1"/>
</dbReference>
<comment type="caution">
    <text evidence="4">The sequence shown here is derived from an EMBL/GenBank/DDBJ whole genome shotgun (WGS) entry which is preliminary data.</text>
</comment>
<dbReference type="Pfam" id="PF05270">
    <property type="entry name" value="AbfB"/>
    <property type="match status" value="1"/>
</dbReference>
<evidence type="ECO:0000256" key="1">
    <source>
        <dbReference type="SAM" id="Coils"/>
    </source>
</evidence>
<dbReference type="Gene3D" id="2.80.10.50">
    <property type="match status" value="1"/>
</dbReference>
<accession>A0ABS8ZLK8</accession>
<keyword evidence="1" id="KW-0175">Coiled coil</keyword>
<keyword evidence="5" id="KW-1185">Reference proteome</keyword>
<feature type="signal peptide" evidence="2">
    <location>
        <begin position="1"/>
        <end position="32"/>
    </location>
</feature>
<evidence type="ECO:0000313" key="4">
    <source>
        <dbReference type="EMBL" id="MCE7008676.1"/>
    </source>
</evidence>
<gene>
    <name evidence="4" type="ORF">LWC34_38565</name>
</gene>
<sequence>MRRTTVPSRRLARGLAAVAVVTGLMAPVVAHAAPTDIPPAAASRNSEATANAPAIPQIAADPAATEVPESSEVEKVRAVRAIEVGEATDEWLMLSDKNFVFRVFDKINAGKYPLTKAEAYRVYKIVVEKPDAPDATAFIRTSIHDFVDRDHLEYARRQEEARLAREARQKAAAFAEIPADAAMLDGNDQNFVYQVWRRSTGPKVKDGAMTAWGGTEATWKTFINTDIFTLHIADQRDAIEKAKQESEEAARILAAKQAKKNAAAVLGILTPEGWLTLSDDNFIRQLLTTPELANPRHIEVRNAAEAALRSSNPADWKAFIDTGLKAADDRDAAREKAIREEADRQKVREIKAKAEAGRVRPRLVAAANAALAGTPADVTKFLSETQFNVFNQALRTTTPGVKAWHVRAAGGDAGITPGTQSTTTADTPLGEATWKVVTGLADTNCYSFESATHVGSYLRVQDYRVKLQASDGSDAYEKDATWCPKLGNSGSGVSLESKALPGRFLRHYGAQLFAGAKSGDTTGDLNPHLFEVDTTWNIVDPDPIVTTQIMLRWHNDDAWRAFVGNPKSPEVLDGAVRYREFTNTASAYWGSATGVRSVSGEALTKYRASGGPKWRLPIIDTTATPDKKGTYTHFVNGLSIYWTPDTGAHLVYGAIRGRWEAMDWERSYLGYPKTDEEQVGNLRRSTFQGGYIYHDPATGRTWDTKL</sequence>
<proteinExistence type="predicted"/>
<dbReference type="EMBL" id="JAJVCN010000003">
    <property type="protein sequence ID" value="MCE7008676.1"/>
    <property type="molecule type" value="Genomic_DNA"/>
</dbReference>
<feature type="coiled-coil region" evidence="1">
    <location>
        <begin position="232"/>
        <end position="259"/>
    </location>
</feature>
<evidence type="ECO:0000256" key="2">
    <source>
        <dbReference type="SAM" id="SignalP"/>
    </source>
</evidence>
<protein>
    <submittedName>
        <fullName evidence="4">AbfB domain-containing protein</fullName>
    </submittedName>
</protein>